<comment type="caution">
    <text evidence="7">The sequence shown here is derived from an EMBL/GenBank/DDBJ whole genome shotgun (WGS) entry which is preliminary data.</text>
</comment>
<dbReference type="InterPro" id="IPR017871">
    <property type="entry name" value="ABC_transporter-like_CS"/>
</dbReference>
<dbReference type="InterPro" id="IPR027417">
    <property type="entry name" value="P-loop_NTPase"/>
</dbReference>
<dbReference type="PROSITE" id="PS00211">
    <property type="entry name" value="ABC_TRANSPORTER_1"/>
    <property type="match status" value="1"/>
</dbReference>
<dbReference type="Pfam" id="PF00005">
    <property type="entry name" value="ABC_tran"/>
    <property type="match status" value="1"/>
</dbReference>
<organism evidence="7 8">
    <name type="scientific">Marivibrio halodurans</name>
    <dbReference type="NCBI Taxonomy" id="2039722"/>
    <lineage>
        <taxon>Bacteria</taxon>
        <taxon>Pseudomonadati</taxon>
        <taxon>Pseudomonadota</taxon>
        <taxon>Alphaproteobacteria</taxon>
        <taxon>Rhodospirillales</taxon>
        <taxon>Rhodospirillaceae</taxon>
        <taxon>Marivibrio</taxon>
    </lineage>
</organism>
<dbReference type="Gene3D" id="3.40.50.300">
    <property type="entry name" value="P-loop containing nucleotide triphosphate hydrolases"/>
    <property type="match status" value="1"/>
</dbReference>
<evidence type="ECO:0000313" key="8">
    <source>
        <dbReference type="Proteomes" id="UP000672602"/>
    </source>
</evidence>
<dbReference type="GO" id="GO:0015658">
    <property type="term" value="F:branched-chain amino acid transmembrane transporter activity"/>
    <property type="evidence" value="ECO:0007669"/>
    <property type="project" value="TreeGrafter"/>
</dbReference>
<evidence type="ECO:0000313" key="7">
    <source>
        <dbReference type="EMBL" id="MBP5857512.1"/>
    </source>
</evidence>
<keyword evidence="8" id="KW-1185">Reference proteome</keyword>
<protein>
    <submittedName>
        <fullName evidence="7">ABC transporter ATP-binding protein</fullName>
    </submittedName>
</protein>
<evidence type="ECO:0000256" key="1">
    <source>
        <dbReference type="ARBA" id="ARBA00005417"/>
    </source>
</evidence>
<dbReference type="EMBL" id="JAGMWN010000004">
    <property type="protein sequence ID" value="MBP5857512.1"/>
    <property type="molecule type" value="Genomic_DNA"/>
</dbReference>
<evidence type="ECO:0000256" key="4">
    <source>
        <dbReference type="ARBA" id="ARBA00022840"/>
    </source>
</evidence>
<dbReference type="SMART" id="SM00382">
    <property type="entry name" value="AAA"/>
    <property type="match status" value="1"/>
</dbReference>
<gene>
    <name evidence="7" type="ORF">KAJ83_10870</name>
</gene>
<dbReference type="GO" id="GO:0015807">
    <property type="term" value="P:L-amino acid transport"/>
    <property type="evidence" value="ECO:0007669"/>
    <property type="project" value="TreeGrafter"/>
</dbReference>
<dbReference type="InterPro" id="IPR052156">
    <property type="entry name" value="BCAA_Transport_ATP-bd_LivF"/>
</dbReference>
<name>A0A8J7S8T8_9PROT</name>
<dbReference type="Proteomes" id="UP000672602">
    <property type="component" value="Unassembled WGS sequence"/>
</dbReference>
<evidence type="ECO:0000259" key="6">
    <source>
        <dbReference type="PROSITE" id="PS50893"/>
    </source>
</evidence>
<dbReference type="InterPro" id="IPR003593">
    <property type="entry name" value="AAA+_ATPase"/>
</dbReference>
<dbReference type="AlphaFoldDB" id="A0A8J7S8T8"/>
<keyword evidence="4 7" id="KW-0067">ATP-binding</keyword>
<sequence>MLRVDDLTVDYGLIRAVNGVSFEVAQGAIVSLVGSNGAGKTTTMKALSGLVPRAGGAVRFAGAPLDGVTPDGRVARGLAHVPEGRRVFPRMTVRENLLLGAYLRGRDPGVVEDLDRVCEMFPILAARRQQLAGTLSGGEQQMLAIARALMSRPKLLLMDEPSMGLAPQMVDLILEKIVEIRASGATVLLVEQNAVEAIRLSDVVYVLRLGAVIHRSAGRDMDESLLKALYLGHDI</sequence>
<evidence type="ECO:0000256" key="2">
    <source>
        <dbReference type="ARBA" id="ARBA00022448"/>
    </source>
</evidence>
<evidence type="ECO:0000256" key="5">
    <source>
        <dbReference type="ARBA" id="ARBA00022970"/>
    </source>
</evidence>
<dbReference type="GO" id="GO:0005524">
    <property type="term" value="F:ATP binding"/>
    <property type="evidence" value="ECO:0007669"/>
    <property type="project" value="UniProtKB-KW"/>
</dbReference>
<dbReference type="GO" id="GO:0016887">
    <property type="term" value="F:ATP hydrolysis activity"/>
    <property type="evidence" value="ECO:0007669"/>
    <property type="project" value="InterPro"/>
</dbReference>
<keyword evidence="5" id="KW-0029">Amino-acid transport</keyword>
<keyword evidence="3" id="KW-0547">Nucleotide-binding</keyword>
<dbReference type="CDD" id="cd03224">
    <property type="entry name" value="ABC_TM1139_LivF_branched"/>
    <property type="match status" value="1"/>
</dbReference>
<comment type="similarity">
    <text evidence="1">Belongs to the ABC transporter superfamily.</text>
</comment>
<keyword evidence="2" id="KW-0813">Transport</keyword>
<reference evidence="7" key="1">
    <citation type="submission" date="2021-04" db="EMBL/GenBank/DDBJ databases">
        <authorList>
            <person name="Zhang D.-C."/>
        </authorList>
    </citation>
    <scope>NUCLEOTIDE SEQUENCE</scope>
    <source>
        <strain evidence="7">CGMCC 1.15697</strain>
    </source>
</reference>
<dbReference type="SUPFAM" id="SSF52540">
    <property type="entry name" value="P-loop containing nucleoside triphosphate hydrolases"/>
    <property type="match status" value="1"/>
</dbReference>
<evidence type="ECO:0000256" key="3">
    <source>
        <dbReference type="ARBA" id="ARBA00022741"/>
    </source>
</evidence>
<dbReference type="PANTHER" id="PTHR43820:SF3">
    <property type="entry name" value="BRANCHED-CHAIN AMINO ACID TRANSPORT SYSTEM,ATP-BINDING PROTEIN"/>
    <property type="match status" value="1"/>
</dbReference>
<dbReference type="PROSITE" id="PS50893">
    <property type="entry name" value="ABC_TRANSPORTER_2"/>
    <property type="match status" value="1"/>
</dbReference>
<dbReference type="PANTHER" id="PTHR43820">
    <property type="entry name" value="HIGH-AFFINITY BRANCHED-CHAIN AMINO ACID TRANSPORT ATP-BINDING PROTEIN LIVF"/>
    <property type="match status" value="1"/>
</dbReference>
<proteinExistence type="inferred from homology"/>
<feature type="domain" description="ABC transporter" evidence="6">
    <location>
        <begin position="2"/>
        <end position="234"/>
    </location>
</feature>
<dbReference type="InterPro" id="IPR003439">
    <property type="entry name" value="ABC_transporter-like_ATP-bd"/>
</dbReference>
<accession>A0A8J7S8T8</accession>